<feature type="region of interest" description="Disordered" evidence="1">
    <location>
        <begin position="156"/>
        <end position="177"/>
    </location>
</feature>
<accession>A0A9P6WG73</accession>
<evidence type="ECO:0000313" key="2">
    <source>
        <dbReference type="EMBL" id="KAG0686526.1"/>
    </source>
</evidence>
<evidence type="ECO:0000256" key="1">
    <source>
        <dbReference type="SAM" id="MobiDB-lite"/>
    </source>
</evidence>
<proteinExistence type="predicted"/>
<gene>
    <name evidence="2" type="ORF">C6P40_003876</name>
</gene>
<feature type="non-terminal residue" evidence="2">
    <location>
        <position position="855"/>
    </location>
</feature>
<organism evidence="2 3">
    <name type="scientific">Pichia californica</name>
    <dbReference type="NCBI Taxonomy" id="460514"/>
    <lineage>
        <taxon>Eukaryota</taxon>
        <taxon>Fungi</taxon>
        <taxon>Dikarya</taxon>
        <taxon>Ascomycota</taxon>
        <taxon>Saccharomycotina</taxon>
        <taxon>Pichiomycetes</taxon>
        <taxon>Pichiales</taxon>
        <taxon>Pichiaceae</taxon>
        <taxon>Pichia</taxon>
    </lineage>
</organism>
<reference evidence="2" key="1">
    <citation type="submission" date="2020-11" db="EMBL/GenBank/DDBJ databases">
        <title>Kefir isolates.</title>
        <authorList>
            <person name="Marcisauskas S."/>
            <person name="Kim Y."/>
            <person name="Blasche S."/>
        </authorList>
    </citation>
    <scope>NUCLEOTIDE SEQUENCE</scope>
    <source>
        <strain evidence="2">Olga-1</strain>
    </source>
</reference>
<feature type="compositionally biased region" description="Polar residues" evidence="1">
    <location>
        <begin position="23"/>
        <end position="82"/>
    </location>
</feature>
<comment type="caution">
    <text evidence="2">The sequence shown here is derived from an EMBL/GenBank/DDBJ whole genome shotgun (WGS) entry which is preliminary data.</text>
</comment>
<dbReference type="EMBL" id="PUHW01000465">
    <property type="protein sequence ID" value="KAG0686526.1"/>
    <property type="molecule type" value="Genomic_DNA"/>
</dbReference>
<keyword evidence="3" id="KW-1185">Reference proteome</keyword>
<dbReference type="Proteomes" id="UP000697127">
    <property type="component" value="Unassembled WGS sequence"/>
</dbReference>
<feature type="compositionally biased region" description="Basic and acidic residues" evidence="1">
    <location>
        <begin position="1"/>
        <end position="10"/>
    </location>
</feature>
<feature type="compositionally biased region" description="Polar residues" evidence="1">
    <location>
        <begin position="479"/>
        <end position="504"/>
    </location>
</feature>
<sequence>MSSRVSKDLKQSLGSEDPPGGSPKSNTSKLTEVQMTESNSVILSSSNDGSKPLSETNNFKGSNGALATQDKTTSKNTSLIPESNWTPEEFQKFIVEGDYNFQTSFKKKLLKNKKNSSSASSIDEFISFKDNSEIATQQDETIEKINKVLKIQENQKTLKNSNKNPKKKTNKSNIAKTPIPSNIDSIFNSHKKIDPNNRFDLSFKIFFKNGNYQSPDQLQELFIKFNSNLSSDEDFANLSKIISKIEIGVNPIMVTPPRIAWYDDTEPENNNHAHVTFSLPPEIKDTELINKMKAIFLTSANDFPFYILDDHNNQYQRLTILQINYPSYLNMGYSKSLTNKLLSPYGEIVFESTDESQDSNFADEHTFLGCPRTEEDTKKESFLDIPQPVQLTFFNRCQGRKDLPPFLKRKIQSYFNNLTTQNEIHNSIERNRNNPRNLNRRRDDISISSVFTTTIQDDVNLPSIDRPSGNPSPKKKNRNSFPLENSNITNKALTHPLENSNSDTSNKDPKRKGFLSSIMNNFSTATTQTTTIIEEAITEDSTGSIRQELLQYPNVIKYIFHPTPIWDNNPQLTYDFYIYSIHQRIRQLHPLIIQLRKLSQKQLSHNLQDPEFHNDLNNLSKNYKKLRLRFAKHKSNDIHLTQDQTTESILQYQELFNHSSIMSDPVISSKFKAFTNNINDYLNPQEQQHLTKDFTSKEIYTHLSKLISNGYSSPGYDALTYQAWFKSWSYTNEMILCGISYQPFPPQQIEEAALVIGPTPPPFDNLQLENLHLHNNSQTSTLIQYSSSSSIEPHNIKTLAFADDVIIFNKGERDLQKSFKIINEFSEISNLYMNNSKSKIYLNEYSIPSIQNFVN</sequence>
<dbReference type="AlphaFoldDB" id="A0A9P6WG73"/>
<feature type="region of interest" description="Disordered" evidence="1">
    <location>
        <begin position="458"/>
        <end position="514"/>
    </location>
</feature>
<feature type="region of interest" description="Disordered" evidence="1">
    <location>
        <begin position="1"/>
        <end position="82"/>
    </location>
</feature>
<evidence type="ECO:0000313" key="3">
    <source>
        <dbReference type="Proteomes" id="UP000697127"/>
    </source>
</evidence>
<name>A0A9P6WG73_9ASCO</name>
<protein>
    <submittedName>
        <fullName evidence="2">Uncharacterized protein</fullName>
    </submittedName>
</protein>